<proteinExistence type="predicted"/>
<dbReference type="EMBL" id="JYDS01000121">
    <property type="protein sequence ID" value="KRZ24442.1"/>
    <property type="molecule type" value="Genomic_DNA"/>
</dbReference>
<evidence type="ECO:0000313" key="6">
    <source>
        <dbReference type="Proteomes" id="UP000054815"/>
    </source>
</evidence>
<sequence length="56" mass="6150">MTAREGLLTQTLEEHETGNGEATSVSRLEAIERRDQSSCDERGGSHLTDSSEVRSE</sequence>
<dbReference type="EMBL" id="JYDU01000327">
    <property type="protein sequence ID" value="KRX86883.1"/>
    <property type="molecule type" value="Genomic_DNA"/>
</dbReference>
<evidence type="ECO:0000313" key="4">
    <source>
        <dbReference type="EMBL" id="KRZ46393.1"/>
    </source>
</evidence>
<feature type="region of interest" description="Disordered" evidence="1">
    <location>
        <begin position="1"/>
        <end position="56"/>
    </location>
</feature>
<reference evidence="5 6" key="1">
    <citation type="submission" date="2015-01" db="EMBL/GenBank/DDBJ databases">
        <title>Evolution of Trichinella species and genotypes.</title>
        <authorList>
            <person name="Korhonen P.K."/>
            <person name="Edoardo P."/>
            <person name="Giuseppe L.R."/>
            <person name="Gasser R.B."/>
        </authorList>
    </citation>
    <scope>NUCLEOTIDE SEQUENCE [LARGE SCALE GENOMIC DNA]</scope>
    <source>
        <strain evidence="2">ISS141</strain>
        <strain evidence="4">ISS176</strain>
        <strain evidence="3">ISS588</strain>
    </source>
</reference>
<organism evidence="2 6">
    <name type="scientific">Trichinella pseudospiralis</name>
    <name type="common">Parasitic roundworm</name>
    <dbReference type="NCBI Taxonomy" id="6337"/>
    <lineage>
        <taxon>Eukaryota</taxon>
        <taxon>Metazoa</taxon>
        <taxon>Ecdysozoa</taxon>
        <taxon>Nematoda</taxon>
        <taxon>Enoplea</taxon>
        <taxon>Dorylaimia</taxon>
        <taxon>Trichinellida</taxon>
        <taxon>Trichinellidae</taxon>
        <taxon>Trichinella</taxon>
    </lineage>
</organism>
<accession>A0A0V0XGX9</accession>
<comment type="caution">
    <text evidence="2">The sequence shown here is derived from an EMBL/GenBank/DDBJ whole genome shotgun (WGS) entry which is preliminary data.</text>
</comment>
<dbReference type="Proteomes" id="UP000054815">
    <property type="component" value="Unassembled WGS sequence"/>
</dbReference>
<evidence type="ECO:0000313" key="2">
    <source>
        <dbReference type="EMBL" id="KRX86883.1"/>
    </source>
</evidence>
<protein>
    <submittedName>
        <fullName evidence="2">Uncharacterized protein</fullName>
    </submittedName>
</protein>
<evidence type="ECO:0000313" key="3">
    <source>
        <dbReference type="EMBL" id="KRZ24442.1"/>
    </source>
</evidence>
<evidence type="ECO:0000313" key="5">
    <source>
        <dbReference type="Proteomes" id="UP000054805"/>
    </source>
</evidence>
<dbReference type="Proteomes" id="UP000054805">
    <property type="component" value="Unassembled WGS sequence"/>
</dbReference>
<feature type="compositionally biased region" description="Basic and acidic residues" evidence="1">
    <location>
        <begin position="29"/>
        <end position="56"/>
    </location>
</feature>
<gene>
    <name evidence="3" type="ORF">T4B_11791</name>
    <name evidence="4" type="ORF">T4C_2586</name>
    <name evidence="2" type="ORF">T4E_172</name>
</gene>
<keyword evidence="5" id="KW-1185">Reference proteome</keyword>
<dbReference type="Proteomes" id="UP000054826">
    <property type="component" value="Unassembled WGS sequence"/>
</dbReference>
<dbReference type="AlphaFoldDB" id="A0A0V0XGX9"/>
<evidence type="ECO:0000256" key="1">
    <source>
        <dbReference type="SAM" id="MobiDB-lite"/>
    </source>
</evidence>
<dbReference type="EMBL" id="JYDV01000001">
    <property type="protein sequence ID" value="KRZ46393.1"/>
    <property type="molecule type" value="Genomic_DNA"/>
</dbReference>
<name>A0A0V0XGX9_TRIPS</name>